<gene>
    <name evidence="8" type="primary">tilS</name>
    <name evidence="10" type="ORF">DFR59_11847</name>
</gene>
<accession>A0A370G3V1</accession>
<evidence type="ECO:0000259" key="9">
    <source>
        <dbReference type="SMART" id="SM00977"/>
    </source>
</evidence>
<dbReference type="InterPro" id="IPR012795">
    <property type="entry name" value="tRNA_Ile_lys_synt_N"/>
</dbReference>
<dbReference type="InterPro" id="IPR015262">
    <property type="entry name" value="tRNA_Ile_lys_synt_subst-bd"/>
</dbReference>
<evidence type="ECO:0000256" key="6">
    <source>
        <dbReference type="ARBA" id="ARBA00022840"/>
    </source>
</evidence>
<dbReference type="InterPro" id="IPR012796">
    <property type="entry name" value="Lysidine-tRNA-synth_C"/>
</dbReference>
<keyword evidence="3 8" id="KW-0436">Ligase</keyword>
<dbReference type="PANTHER" id="PTHR43033:SF1">
    <property type="entry name" value="TRNA(ILE)-LYSIDINE SYNTHASE-RELATED"/>
    <property type="match status" value="1"/>
</dbReference>
<feature type="domain" description="Lysidine-tRNA(Ile) synthetase C-terminal" evidence="9">
    <location>
        <begin position="389"/>
        <end position="462"/>
    </location>
</feature>
<evidence type="ECO:0000256" key="4">
    <source>
        <dbReference type="ARBA" id="ARBA00022694"/>
    </source>
</evidence>
<feature type="binding site" evidence="8">
    <location>
        <begin position="31"/>
        <end position="36"/>
    </location>
    <ligand>
        <name>ATP</name>
        <dbReference type="ChEBI" id="CHEBI:30616"/>
    </ligand>
</feature>
<keyword evidence="11" id="KW-1185">Reference proteome</keyword>
<dbReference type="HAMAP" id="MF_01161">
    <property type="entry name" value="tRNA_Ile_lys_synt"/>
    <property type="match status" value="1"/>
</dbReference>
<dbReference type="PANTHER" id="PTHR43033">
    <property type="entry name" value="TRNA(ILE)-LYSIDINE SYNTHASE-RELATED"/>
    <property type="match status" value="1"/>
</dbReference>
<comment type="subcellular location">
    <subcellularLocation>
        <location evidence="1 8">Cytoplasm</location>
    </subcellularLocation>
</comment>
<dbReference type="GO" id="GO:0005737">
    <property type="term" value="C:cytoplasm"/>
    <property type="evidence" value="ECO:0007669"/>
    <property type="project" value="UniProtKB-SubCell"/>
</dbReference>
<comment type="domain">
    <text evidence="8">The N-terminal region contains the highly conserved SGGXDS motif, predicted to be a P-loop motif involved in ATP binding.</text>
</comment>
<dbReference type="Gene3D" id="3.30.465.60">
    <property type="match status" value="1"/>
</dbReference>
<organism evidence="10 11">
    <name type="scientific">Falsibacillus pallidus</name>
    <dbReference type="NCBI Taxonomy" id="493781"/>
    <lineage>
        <taxon>Bacteria</taxon>
        <taxon>Bacillati</taxon>
        <taxon>Bacillota</taxon>
        <taxon>Bacilli</taxon>
        <taxon>Bacillales</taxon>
        <taxon>Bacillaceae</taxon>
        <taxon>Falsibacillus</taxon>
    </lineage>
</organism>
<dbReference type="InterPro" id="IPR012094">
    <property type="entry name" value="tRNA_Ile_lys_synt"/>
</dbReference>
<dbReference type="SUPFAM" id="SSF82829">
    <property type="entry name" value="MesJ substrate recognition domain-like"/>
    <property type="match status" value="1"/>
</dbReference>
<name>A0A370G3V1_9BACI</name>
<comment type="similarity">
    <text evidence="8">Belongs to the tRNA(Ile)-lysidine synthase family.</text>
</comment>
<evidence type="ECO:0000256" key="7">
    <source>
        <dbReference type="ARBA" id="ARBA00048539"/>
    </source>
</evidence>
<keyword evidence="5 8" id="KW-0547">Nucleotide-binding</keyword>
<comment type="catalytic activity">
    <reaction evidence="7 8">
        <text>cytidine(34) in tRNA(Ile2) + L-lysine + ATP = lysidine(34) in tRNA(Ile2) + AMP + diphosphate + H(+)</text>
        <dbReference type="Rhea" id="RHEA:43744"/>
        <dbReference type="Rhea" id="RHEA-COMP:10625"/>
        <dbReference type="Rhea" id="RHEA-COMP:10670"/>
        <dbReference type="ChEBI" id="CHEBI:15378"/>
        <dbReference type="ChEBI" id="CHEBI:30616"/>
        <dbReference type="ChEBI" id="CHEBI:32551"/>
        <dbReference type="ChEBI" id="CHEBI:33019"/>
        <dbReference type="ChEBI" id="CHEBI:82748"/>
        <dbReference type="ChEBI" id="CHEBI:83665"/>
        <dbReference type="ChEBI" id="CHEBI:456215"/>
        <dbReference type="EC" id="6.3.4.19"/>
    </reaction>
</comment>
<keyword evidence="6 8" id="KW-0067">ATP-binding</keyword>
<comment type="caution">
    <text evidence="10">The sequence shown here is derived from an EMBL/GenBank/DDBJ whole genome shotgun (WGS) entry which is preliminary data.</text>
</comment>
<evidence type="ECO:0000256" key="8">
    <source>
        <dbReference type="HAMAP-Rule" id="MF_01161"/>
    </source>
</evidence>
<keyword evidence="4 8" id="KW-0819">tRNA processing</keyword>
<dbReference type="InterPro" id="IPR014729">
    <property type="entry name" value="Rossmann-like_a/b/a_fold"/>
</dbReference>
<dbReference type="GO" id="GO:0032267">
    <property type="term" value="F:tRNA(Ile)-lysidine synthase activity"/>
    <property type="evidence" value="ECO:0007669"/>
    <property type="project" value="UniProtKB-EC"/>
</dbReference>
<dbReference type="NCBIfam" id="TIGR02432">
    <property type="entry name" value="lysidine_TilS_N"/>
    <property type="match status" value="1"/>
</dbReference>
<dbReference type="Pfam" id="PF09179">
    <property type="entry name" value="TilS"/>
    <property type="match status" value="1"/>
</dbReference>
<evidence type="ECO:0000256" key="5">
    <source>
        <dbReference type="ARBA" id="ARBA00022741"/>
    </source>
</evidence>
<dbReference type="NCBIfam" id="TIGR02433">
    <property type="entry name" value="lysidine_TilS_C"/>
    <property type="match status" value="1"/>
</dbReference>
<dbReference type="Proteomes" id="UP000255326">
    <property type="component" value="Unassembled WGS sequence"/>
</dbReference>
<dbReference type="GO" id="GO:0006400">
    <property type="term" value="P:tRNA modification"/>
    <property type="evidence" value="ECO:0007669"/>
    <property type="project" value="UniProtKB-UniRule"/>
</dbReference>
<comment type="function">
    <text evidence="8">Ligates lysine onto the cytidine present at position 34 of the AUA codon-specific tRNA(Ile) that contains the anticodon CAU, in an ATP-dependent manner. Cytidine is converted to lysidine, thus changing the amino acid specificity of the tRNA from methionine to isoleucine.</text>
</comment>
<dbReference type="EMBL" id="QQAY01000018">
    <property type="protein sequence ID" value="RDI38425.1"/>
    <property type="molecule type" value="Genomic_DNA"/>
</dbReference>
<dbReference type="InterPro" id="IPR011063">
    <property type="entry name" value="TilS/TtcA_N"/>
</dbReference>
<dbReference type="CDD" id="cd01992">
    <property type="entry name" value="TilS_N"/>
    <property type="match status" value="1"/>
</dbReference>
<dbReference type="GO" id="GO:0005524">
    <property type="term" value="F:ATP binding"/>
    <property type="evidence" value="ECO:0007669"/>
    <property type="project" value="UniProtKB-UniRule"/>
</dbReference>
<proteinExistence type="inferred from homology"/>
<dbReference type="SUPFAM" id="SSF56037">
    <property type="entry name" value="PheT/TilS domain"/>
    <property type="match status" value="1"/>
</dbReference>
<dbReference type="Pfam" id="PF11734">
    <property type="entry name" value="TilS_C"/>
    <property type="match status" value="1"/>
</dbReference>
<dbReference type="SUPFAM" id="SSF52402">
    <property type="entry name" value="Adenine nucleotide alpha hydrolases-like"/>
    <property type="match status" value="1"/>
</dbReference>
<evidence type="ECO:0000313" key="10">
    <source>
        <dbReference type="EMBL" id="RDI38425.1"/>
    </source>
</evidence>
<reference evidence="10 11" key="1">
    <citation type="submission" date="2018-07" db="EMBL/GenBank/DDBJ databases">
        <title>Genomic Encyclopedia of Type Strains, Phase IV (KMG-IV): sequencing the most valuable type-strain genomes for metagenomic binning, comparative biology and taxonomic classification.</title>
        <authorList>
            <person name="Goeker M."/>
        </authorList>
    </citation>
    <scope>NUCLEOTIDE SEQUENCE [LARGE SCALE GENOMIC DNA]</scope>
    <source>
        <strain evidence="10 11">DSM 25281</strain>
    </source>
</reference>
<dbReference type="AlphaFoldDB" id="A0A370G3V1"/>
<dbReference type="RefSeq" id="WP_245948525.1">
    <property type="nucleotide sequence ID" value="NZ_QQAY01000018.1"/>
</dbReference>
<evidence type="ECO:0000256" key="1">
    <source>
        <dbReference type="ARBA" id="ARBA00004496"/>
    </source>
</evidence>
<evidence type="ECO:0000313" key="11">
    <source>
        <dbReference type="Proteomes" id="UP000255326"/>
    </source>
</evidence>
<evidence type="ECO:0000256" key="3">
    <source>
        <dbReference type="ARBA" id="ARBA00022598"/>
    </source>
</evidence>
<dbReference type="SMART" id="SM00977">
    <property type="entry name" value="TilS_C"/>
    <property type="match status" value="1"/>
</dbReference>
<evidence type="ECO:0000256" key="2">
    <source>
        <dbReference type="ARBA" id="ARBA00022490"/>
    </source>
</evidence>
<keyword evidence="2 8" id="KW-0963">Cytoplasm</keyword>
<dbReference type="Pfam" id="PF01171">
    <property type="entry name" value="ATP_bind_3"/>
    <property type="match status" value="1"/>
</dbReference>
<protein>
    <recommendedName>
        <fullName evidence="8">tRNA(Ile)-lysidine synthase</fullName>
        <ecNumber evidence="8">6.3.4.19</ecNumber>
    </recommendedName>
    <alternativeName>
        <fullName evidence="8">tRNA(Ile)-2-lysyl-cytidine synthase</fullName>
    </alternativeName>
    <alternativeName>
        <fullName evidence="8">tRNA(Ile)-lysidine synthetase</fullName>
    </alternativeName>
</protein>
<dbReference type="EC" id="6.3.4.19" evidence="8"/>
<dbReference type="Gene3D" id="3.40.50.620">
    <property type="entry name" value="HUPs"/>
    <property type="match status" value="1"/>
</dbReference>
<sequence>MFMLAYERKVSAFIERHGLVEKGDRILVAASGGPDSLSLLHFLSRRTSLYGIGLACITVDHMLRGRESHEDILFMERFCATLGIPCETASIDIKAKMADEGKGMQETARYYRYLFFEETLQEKGYTAIATGHHGDDQAETILMRLTRGAVGKSRAGIPVQRPFGSGRLIRPLLSLNKNEIEEYCRFYELKPRRDPSNEKDDYTRNRFRHRVLPALREENPNFHEQFQRFGEELREDEVFLQELTREEMNKLWNKHHDQISFEITRFHQMPLPLQRRGIQLILNYLYEELPSSISAVHIDAVQQLLKSSSNVSGQLDFPHHLKVIRSYNHCCFTFRPSGRTDPYEFELPLQGEINLPNASSIIAGDLNSMPLKNGNSSICLDTSMLNLPLIVRTRRDGDRIAAKGLNGTKKVKDIFIDSKIPVHMRESWPIVTDQSGEILWLPGIKKSKYDIEQAADKPLLILHFNPQTSSRGTINS</sequence>